<evidence type="ECO:0000313" key="1">
    <source>
        <dbReference type="EMBL" id="MCM2674064.1"/>
    </source>
</evidence>
<dbReference type="Proteomes" id="UP001203665">
    <property type="component" value="Unassembled WGS sequence"/>
</dbReference>
<gene>
    <name evidence="1" type="ORF">NDM98_00060</name>
</gene>
<evidence type="ECO:0000313" key="2">
    <source>
        <dbReference type="Proteomes" id="UP001203665"/>
    </source>
</evidence>
<name>A0ABT0XDY4_9BACI</name>
<reference evidence="1" key="1">
    <citation type="submission" date="2022-06" db="EMBL/GenBank/DDBJ databases">
        <title>Alkalicoccobacillus porphyridii sp. nov., isolated from a marine red alga, Porphyridium purpureum and reclassification of Shouchella plakortidis and Shouchella gibsonii as Alkalicoccobacillus plakortidis comb. nov. and Alkalicoccobacillus gibsonii comb. nov.</title>
        <authorList>
            <person name="Kim K.H."/>
            <person name="Lee J.K."/>
            <person name="Han D.M."/>
            <person name="Baek J.H."/>
            <person name="Jeon C.O."/>
        </authorList>
    </citation>
    <scope>NUCLEOTIDE SEQUENCE</scope>
    <source>
        <strain evidence="1">DSM 19153</strain>
    </source>
</reference>
<keyword evidence="2" id="KW-1185">Reference proteome</keyword>
<organism evidence="1 2">
    <name type="scientific">Alkalicoccobacillus plakortidis</name>
    <dbReference type="NCBI Taxonomy" id="444060"/>
    <lineage>
        <taxon>Bacteria</taxon>
        <taxon>Bacillati</taxon>
        <taxon>Bacillota</taxon>
        <taxon>Bacilli</taxon>
        <taxon>Bacillales</taxon>
        <taxon>Bacillaceae</taxon>
        <taxon>Alkalicoccobacillus</taxon>
    </lineage>
</organism>
<dbReference type="EMBL" id="JAMQJY010000001">
    <property type="protein sequence ID" value="MCM2674064.1"/>
    <property type="molecule type" value="Genomic_DNA"/>
</dbReference>
<dbReference type="RefSeq" id="WP_251602910.1">
    <property type="nucleotide sequence ID" value="NZ_JAMQJY010000001.1"/>
</dbReference>
<protein>
    <submittedName>
        <fullName evidence="1">Uncharacterized protein</fullName>
    </submittedName>
</protein>
<accession>A0ABT0XDY4</accession>
<sequence>MRKELITYVQEQLGFVEKSFDAAEKKGRDAGVAYIKGQRRAYEDVLAALKRGKVV</sequence>
<comment type="caution">
    <text evidence="1">The sequence shown here is derived from an EMBL/GenBank/DDBJ whole genome shotgun (WGS) entry which is preliminary data.</text>
</comment>
<proteinExistence type="predicted"/>